<protein>
    <submittedName>
        <fullName evidence="3">Uncharacterized protein</fullName>
    </submittedName>
</protein>
<feature type="chain" id="PRO_5031361673" evidence="2">
    <location>
        <begin position="23"/>
        <end position="350"/>
    </location>
</feature>
<dbReference type="Pfam" id="PF25192">
    <property type="entry name" value="DiatomPyrShell"/>
    <property type="match status" value="1"/>
</dbReference>
<feature type="signal peptide" evidence="2">
    <location>
        <begin position="1"/>
        <end position="22"/>
    </location>
</feature>
<keyword evidence="2" id="KW-0732">Signal</keyword>
<gene>
    <name evidence="3" type="ORF">LDAN0321_LOCUS21319</name>
</gene>
<proteinExistence type="predicted"/>
<evidence type="ECO:0000256" key="2">
    <source>
        <dbReference type="SAM" id="SignalP"/>
    </source>
</evidence>
<evidence type="ECO:0000256" key="1">
    <source>
        <dbReference type="SAM" id="MobiDB-lite"/>
    </source>
</evidence>
<dbReference type="InterPro" id="IPR057491">
    <property type="entry name" value="DiatomPyrShell"/>
</dbReference>
<dbReference type="AlphaFoldDB" id="A0A7S2LSI0"/>
<feature type="region of interest" description="Disordered" evidence="1">
    <location>
        <begin position="44"/>
        <end position="64"/>
    </location>
</feature>
<evidence type="ECO:0000313" key="3">
    <source>
        <dbReference type="EMBL" id="CAD9615071.1"/>
    </source>
</evidence>
<accession>A0A7S2LSI0</accession>
<reference evidence="3" key="1">
    <citation type="submission" date="2021-01" db="EMBL/GenBank/DDBJ databases">
        <authorList>
            <person name="Corre E."/>
            <person name="Pelletier E."/>
            <person name="Niang G."/>
            <person name="Scheremetjew M."/>
            <person name="Finn R."/>
            <person name="Kale V."/>
            <person name="Holt S."/>
            <person name="Cochrane G."/>
            <person name="Meng A."/>
            <person name="Brown T."/>
            <person name="Cohen L."/>
        </authorList>
    </citation>
    <scope>NUCLEOTIDE SEQUENCE</scope>
    <source>
        <strain evidence="3">B650</strain>
    </source>
</reference>
<name>A0A7S2LSI0_9STRA</name>
<dbReference type="EMBL" id="HBGY01033910">
    <property type="protein sequence ID" value="CAD9615071.1"/>
    <property type="molecule type" value="Transcribed_RNA"/>
</dbReference>
<sequence>MKLSSKLLTLCVFSTNLLGSAAFIAPKAQGKKSTIPAFNYNGNFGNNDFSQQNQGQFGGQDQFGNQQQQQYGYDNYNNPQGQVMDSRMTNPNQTLESRLSALETQTGAGVAPMPGQEYRGGAGLWDERTTLIVQGNTLKTWSYASPAIERVQVALRTEGRPLDADVELWQGPDNTPVRMRVYVENGSIRPFNAVIETPRGPNTIAVRNIGQVEFPLTACVTAEDVPRGPQGQLSDRPSSLTIQGGALKTYPFDPAVESVQVLLKTDGRPLNARLELLQGPNNNKQVIELYTEDGLDRPFYAIIETPGSGNVVRIVNTAPVEFPMSAWVEPYFIDENASSTDVVLGGDRDW</sequence>
<organism evidence="3">
    <name type="scientific">Leptocylindrus danicus</name>
    <dbReference type="NCBI Taxonomy" id="163516"/>
    <lineage>
        <taxon>Eukaryota</taxon>
        <taxon>Sar</taxon>
        <taxon>Stramenopiles</taxon>
        <taxon>Ochrophyta</taxon>
        <taxon>Bacillariophyta</taxon>
        <taxon>Coscinodiscophyceae</taxon>
        <taxon>Chaetocerotophycidae</taxon>
        <taxon>Leptocylindrales</taxon>
        <taxon>Leptocylindraceae</taxon>
        <taxon>Leptocylindrus</taxon>
    </lineage>
</organism>